<accession>A0ABV8JJN4</accession>
<dbReference type="RefSeq" id="WP_380705548.1">
    <property type="nucleotide sequence ID" value="NZ_JBHSAP010000015.1"/>
</dbReference>
<evidence type="ECO:0000313" key="2">
    <source>
        <dbReference type="Proteomes" id="UP001595843"/>
    </source>
</evidence>
<name>A0ABV8JJN4_9BACL</name>
<keyword evidence="2" id="KW-1185">Reference proteome</keyword>
<organism evidence="1 2">
    <name type="scientific">Salinithrix halophila</name>
    <dbReference type="NCBI Taxonomy" id="1485204"/>
    <lineage>
        <taxon>Bacteria</taxon>
        <taxon>Bacillati</taxon>
        <taxon>Bacillota</taxon>
        <taxon>Bacilli</taxon>
        <taxon>Bacillales</taxon>
        <taxon>Thermoactinomycetaceae</taxon>
        <taxon>Salinithrix</taxon>
    </lineage>
</organism>
<reference evidence="2" key="1">
    <citation type="journal article" date="2019" name="Int. J. Syst. Evol. Microbiol.">
        <title>The Global Catalogue of Microorganisms (GCM) 10K type strain sequencing project: providing services to taxonomists for standard genome sequencing and annotation.</title>
        <authorList>
            <consortium name="The Broad Institute Genomics Platform"/>
            <consortium name="The Broad Institute Genome Sequencing Center for Infectious Disease"/>
            <person name="Wu L."/>
            <person name="Ma J."/>
        </authorList>
    </citation>
    <scope>NUCLEOTIDE SEQUENCE [LARGE SCALE GENOMIC DNA]</scope>
    <source>
        <strain evidence="2">IBRC-M 10813</strain>
    </source>
</reference>
<sequence length="31" mass="3541">MTGAYYDRDNADYQVKALKSKGFDAFILPIE</sequence>
<comment type="caution">
    <text evidence="1">The sequence shown here is derived from an EMBL/GenBank/DDBJ whole genome shotgun (WGS) entry which is preliminary data.</text>
</comment>
<gene>
    <name evidence="1" type="ORF">ACFOUO_10430</name>
</gene>
<protein>
    <submittedName>
        <fullName evidence="1">SPOR domain-containing protein</fullName>
    </submittedName>
</protein>
<proteinExistence type="predicted"/>
<evidence type="ECO:0000313" key="1">
    <source>
        <dbReference type="EMBL" id="MFC4077213.1"/>
    </source>
</evidence>
<dbReference type="EMBL" id="JBHSAP010000015">
    <property type="protein sequence ID" value="MFC4077213.1"/>
    <property type="molecule type" value="Genomic_DNA"/>
</dbReference>
<dbReference type="Proteomes" id="UP001595843">
    <property type="component" value="Unassembled WGS sequence"/>
</dbReference>